<reference evidence="6" key="1">
    <citation type="journal article" date="2020" name="mSystems">
        <title>Genome- and Community-Level Interaction Insights into Carbon Utilization and Element Cycling Functions of Hydrothermarchaeota in Hydrothermal Sediment.</title>
        <authorList>
            <person name="Zhou Z."/>
            <person name="Liu Y."/>
            <person name="Xu W."/>
            <person name="Pan J."/>
            <person name="Luo Z.H."/>
            <person name="Li M."/>
        </authorList>
    </citation>
    <scope>NUCLEOTIDE SEQUENCE [LARGE SCALE GENOMIC DNA]</scope>
    <source>
        <strain evidence="6">SpSt-605</strain>
    </source>
</reference>
<comment type="caution">
    <text evidence="6">The sequence shown here is derived from an EMBL/GenBank/DDBJ whole genome shotgun (WGS) entry which is preliminary data.</text>
</comment>
<organism evidence="6">
    <name type="scientific">Caldimicrobium thiodismutans</name>
    <dbReference type="NCBI Taxonomy" id="1653476"/>
    <lineage>
        <taxon>Bacteria</taxon>
        <taxon>Pseudomonadati</taxon>
        <taxon>Thermodesulfobacteriota</taxon>
        <taxon>Thermodesulfobacteria</taxon>
        <taxon>Thermodesulfobacteriales</taxon>
        <taxon>Thermodesulfobacteriaceae</taxon>
        <taxon>Caldimicrobium</taxon>
    </lineage>
</organism>
<evidence type="ECO:0000256" key="4">
    <source>
        <dbReference type="ARBA" id="ARBA00023136"/>
    </source>
</evidence>
<dbReference type="AlphaFoldDB" id="A0A832GRT2"/>
<comment type="subcellular location">
    <subcellularLocation>
        <location evidence="1">Membrane</location>
        <topology evidence="1">Multi-pass membrane protein</topology>
    </subcellularLocation>
</comment>
<sequence length="238" mass="27655">MFHSLEKKPSPLLEKVNPKVKLLYFIFLLLLALSSKNLSFLALLFFFHLGLIFLLGLSLREVPKILAEPLVMATILVLIKTIKFNPLYVDTSSLQEGLVIALRILASFSLFLFFYLVTTFSEILALLNWLRLPLLLQELIYLTFRFVLLLHQEIYAIYLSQRNRLGYVNFRTSLRSLSSLIKGAFFQTLKHCEDTLQAMYQRGYDYKNLLILLPAIPQRDLFFLLSSLTLWGSLWILL</sequence>
<feature type="transmembrane region" description="Helical" evidence="5">
    <location>
        <begin position="104"/>
        <end position="127"/>
    </location>
</feature>
<dbReference type="PANTHER" id="PTHR43723">
    <property type="entry name" value="COBALT TRANSPORT PROTEIN CBIQ"/>
    <property type="match status" value="1"/>
</dbReference>
<evidence type="ECO:0008006" key="7">
    <source>
        <dbReference type="Google" id="ProtNLM"/>
    </source>
</evidence>
<dbReference type="InterPro" id="IPR003339">
    <property type="entry name" value="ABC/ECF_trnsptr_transmembrane"/>
</dbReference>
<keyword evidence="3 5" id="KW-1133">Transmembrane helix</keyword>
<dbReference type="Pfam" id="PF02361">
    <property type="entry name" value="CbiQ"/>
    <property type="match status" value="1"/>
</dbReference>
<dbReference type="EMBL" id="DSZU01000125">
    <property type="protein sequence ID" value="HGV55799.1"/>
    <property type="molecule type" value="Genomic_DNA"/>
</dbReference>
<gene>
    <name evidence="6" type="ORF">ENT73_06960</name>
</gene>
<dbReference type="CDD" id="cd16914">
    <property type="entry name" value="EcfT"/>
    <property type="match status" value="1"/>
</dbReference>
<protein>
    <recommendedName>
        <fullName evidence="7">Cobalt ECF transporter T component CbiQ</fullName>
    </recommendedName>
</protein>
<accession>A0A832GRT2</accession>
<proteinExistence type="predicted"/>
<keyword evidence="4 5" id="KW-0472">Membrane</keyword>
<evidence type="ECO:0000256" key="5">
    <source>
        <dbReference type="SAM" id="Phobius"/>
    </source>
</evidence>
<evidence type="ECO:0000313" key="6">
    <source>
        <dbReference type="EMBL" id="HGV55799.1"/>
    </source>
</evidence>
<dbReference type="PANTHER" id="PTHR43723:SF1">
    <property type="entry name" value="COBALT TRANSPORT PROTEIN CBIQ"/>
    <property type="match status" value="1"/>
</dbReference>
<evidence type="ECO:0000256" key="1">
    <source>
        <dbReference type="ARBA" id="ARBA00004141"/>
    </source>
</evidence>
<dbReference type="InterPro" id="IPR052770">
    <property type="entry name" value="Cobalt_transport_CbiQ"/>
</dbReference>
<feature type="transmembrane region" description="Helical" evidence="5">
    <location>
        <begin position="20"/>
        <end position="35"/>
    </location>
</feature>
<evidence type="ECO:0000256" key="2">
    <source>
        <dbReference type="ARBA" id="ARBA00022692"/>
    </source>
</evidence>
<dbReference type="GO" id="GO:0006824">
    <property type="term" value="P:cobalt ion transport"/>
    <property type="evidence" value="ECO:0007669"/>
    <property type="project" value="TreeGrafter"/>
</dbReference>
<name>A0A832GRT2_9BACT</name>
<dbReference type="GO" id="GO:0043190">
    <property type="term" value="C:ATP-binding cassette (ABC) transporter complex"/>
    <property type="evidence" value="ECO:0007669"/>
    <property type="project" value="TreeGrafter"/>
</dbReference>
<keyword evidence="2 5" id="KW-0812">Transmembrane</keyword>
<feature type="transmembrane region" description="Helical" evidence="5">
    <location>
        <begin position="66"/>
        <end position="84"/>
    </location>
</feature>
<evidence type="ECO:0000256" key="3">
    <source>
        <dbReference type="ARBA" id="ARBA00022989"/>
    </source>
</evidence>